<evidence type="ECO:0000313" key="2">
    <source>
        <dbReference type="EMBL" id="CAB1440330.1"/>
    </source>
</evidence>
<sequence length="338" mass="36563">MMEAGVPQVANGNINHRLPHHDPPPIWPLEAEQEKNIPPSLLHLLDTEERGGGKKNRRADDSDKQLHASSSGGQVGMSSGLLGERRLKTPETEQKNGRRENRARPHLWFSPISGGTCSWCHEKKTAWDAGDSLCRLTLLEVTTFTAALPSKASSLQESTAPRRRWLHLSRHLPAPGTRKSRPRGGESPGDVRRLSGREYSQSFQGCSINLINGPITSGKHSSEIGSRKEEDLERDALSSRTPLSLTLSDTSTSGTQAVNRDVQSVSTSARDPDSGLHGVDVLQSSRLQKPAVSDCETNALACPVSPLPSPPAVWAAGLGLAHHRPRGLEDLRGPSCSL</sequence>
<feature type="compositionally biased region" description="Basic and acidic residues" evidence="1">
    <location>
        <begin position="47"/>
        <end position="66"/>
    </location>
</feature>
<protein>
    <submittedName>
        <fullName evidence="2">Uncharacterized protein</fullName>
    </submittedName>
</protein>
<feature type="compositionally biased region" description="Low complexity" evidence="1">
    <location>
        <begin position="238"/>
        <end position="253"/>
    </location>
</feature>
<feature type="compositionally biased region" description="Basic and acidic residues" evidence="1">
    <location>
        <begin position="220"/>
        <end position="237"/>
    </location>
</feature>
<comment type="caution">
    <text evidence="2">The sequence shown here is derived from an EMBL/GenBank/DDBJ whole genome shotgun (WGS) entry which is preliminary data.</text>
</comment>
<feature type="region of interest" description="Disordered" evidence="1">
    <location>
        <begin position="150"/>
        <end position="193"/>
    </location>
</feature>
<keyword evidence="3" id="KW-1185">Reference proteome</keyword>
<gene>
    <name evidence="2" type="ORF">PLEPLA_LOCUS28096</name>
</gene>
<name>A0A9N7V0P2_PLEPL</name>
<dbReference type="EMBL" id="CADEAL010002437">
    <property type="protein sequence ID" value="CAB1440330.1"/>
    <property type="molecule type" value="Genomic_DNA"/>
</dbReference>
<feature type="region of interest" description="Disordered" evidence="1">
    <location>
        <begin position="47"/>
        <end position="107"/>
    </location>
</feature>
<feature type="region of interest" description="Disordered" evidence="1">
    <location>
        <begin position="217"/>
        <end position="278"/>
    </location>
</feature>
<reference evidence="2" key="1">
    <citation type="submission" date="2020-03" db="EMBL/GenBank/DDBJ databases">
        <authorList>
            <person name="Weist P."/>
        </authorList>
    </citation>
    <scope>NUCLEOTIDE SEQUENCE</scope>
</reference>
<feature type="compositionally biased region" description="Polar residues" evidence="1">
    <location>
        <begin position="254"/>
        <end position="269"/>
    </location>
</feature>
<dbReference type="AlphaFoldDB" id="A0A9N7V0P2"/>
<feature type="compositionally biased region" description="Polar residues" evidence="1">
    <location>
        <begin position="150"/>
        <end position="159"/>
    </location>
</feature>
<feature type="compositionally biased region" description="Low complexity" evidence="1">
    <location>
        <begin position="69"/>
        <end position="82"/>
    </location>
</feature>
<feature type="compositionally biased region" description="Basic residues" evidence="1">
    <location>
        <begin position="161"/>
        <end position="170"/>
    </location>
</feature>
<evidence type="ECO:0000313" key="3">
    <source>
        <dbReference type="Proteomes" id="UP001153269"/>
    </source>
</evidence>
<accession>A0A9N7V0P2</accession>
<dbReference type="Proteomes" id="UP001153269">
    <property type="component" value="Unassembled WGS sequence"/>
</dbReference>
<feature type="compositionally biased region" description="Basic and acidic residues" evidence="1">
    <location>
        <begin position="83"/>
        <end position="103"/>
    </location>
</feature>
<organism evidence="2 3">
    <name type="scientific">Pleuronectes platessa</name>
    <name type="common">European plaice</name>
    <dbReference type="NCBI Taxonomy" id="8262"/>
    <lineage>
        <taxon>Eukaryota</taxon>
        <taxon>Metazoa</taxon>
        <taxon>Chordata</taxon>
        <taxon>Craniata</taxon>
        <taxon>Vertebrata</taxon>
        <taxon>Euteleostomi</taxon>
        <taxon>Actinopterygii</taxon>
        <taxon>Neopterygii</taxon>
        <taxon>Teleostei</taxon>
        <taxon>Neoteleostei</taxon>
        <taxon>Acanthomorphata</taxon>
        <taxon>Carangaria</taxon>
        <taxon>Pleuronectiformes</taxon>
        <taxon>Pleuronectoidei</taxon>
        <taxon>Pleuronectidae</taxon>
        <taxon>Pleuronectes</taxon>
    </lineage>
</organism>
<feature type="region of interest" description="Disordered" evidence="1">
    <location>
        <begin position="1"/>
        <end position="30"/>
    </location>
</feature>
<evidence type="ECO:0000256" key="1">
    <source>
        <dbReference type="SAM" id="MobiDB-lite"/>
    </source>
</evidence>
<proteinExistence type="predicted"/>